<sequence length="105" mass="12530">MKCMLFAATAIFAVTAITPAANAQNIRERQWRQQERIERGYQNGDITGKEYRKLTKQQRKIARQARHDRRDGYGLSRNERARIAARQDEASRDIRRQRRDNDYDY</sequence>
<dbReference type="AlphaFoldDB" id="A0A975K4H1"/>
<evidence type="ECO:0000313" key="4">
    <source>
        <dbReference type="Proteomes" id="UP000681425"/>
    </source>
</evidence>
<name>A0A975K4H1_9SPHN</name>
<feature type="compositionally biased region" description="Basic residues" evidence="1">
    <location>
        <begin position="54"/>
        <end position="67"/>
    </location>
</feature>
<dbReference type="EMBL" id="CP073910">
    <property type="protein sequence ID" value="QUT04219.1"/>
    <property type="molecule type" value="Genomic_DNA"/>
</dbReference>
<feature type="region of interest" description="Disordered" evidence="1">
    <location>
        <begin position="42"/>
        <end position="105"/>
    </location>
</feature>
<organism evidence="3 4">
    <name type="scientific">Sphingobium phenoxybenzoativorans</name>
    <dbReference type="NCBI Taxonomy" id="1592790"/>
    <lineage>
        <taxon>Bacteria</taxon>
        <taxon>Pseudomonadati</taxon>
        <taxon>Pseudomonadota</taxon>
        <taxon>Alphaproteobacteria</taxon>
        <taxon>Sphingomonadales</taxon>
        <taxon>Sphingomonadaceae</taxon>
        <taxon>Sphingobium</taxon>
    </lineage>
</organism>
<dbReference type="RefSeq" id="WP_083276928.1">
    <property type="nucleotide sequence ID" value="NZ_CP073910.1"/>
</dbReference>
<dbReference type="KEGG" id="spph:KFK14_13875"/>
<evidence type="ECO:0000256" key="1">
    <source>
        <dbReference type="SAM" id="MobiDB-lite"/>
    </source>
</evidence>
<feature type="signal peptide" evidence="2">
    <location>
        <begin position="1"/>
        <end position="23"/>
    </location>
</feature>
<evidence type="ECO:0000313" key="3">
    <source>
        <dbReference type="EMBL" id="QUT04219.1"/>
    </source>
</evidence>
<protein>
    <submittedName>
        <fullName evidence="3">Uncharacterized protein</fullName>
    </submittedName>
</protein>
<proteinExistence type="predicted"/>
<evidence type="ECO:0000256" key="2">
    <source>
        <dbReference type="SAM" id="SignalP"/>
    </source>
</evidence>
<gene>
    <name evidence="3" type="ORF">KFK14_13875</name>
</gene>
<keyword evidence="4" id="KW-1185">Reference proteome</keyword>
<keyword evidence="2" id="KW-0732">Signal</keyword>
<dbReference type="Proteomes" id="UP000681425">
    <property type="component" value="Chromosome"/>
</dbReference>
<feature type="compositionally biased region" description="Basic and acidic residues" evidence="1">
    <location>
        <begin position="68"/>
        <end position="105"/>
    </location>
</feature>
<feature type="chain" id="PRO_5038067563" evidence="2">
    <location>
        <begin position="24"/>
        <end position="105"/>
    </location>
</feature>
<reference evidence="3" key="1">
    <citation type="submission" date="2021-04" db="EMBL/GenBank/DDBJ databases">
        <title>Isolation of p-tert-butylphenol degrading bacteria Sphingobium phenoxybenzoativorans Tas13 from active sludge.</title>
        <authorList>
            <person name="Li Y."/>
        </authorList>
    </citation>
    <scope>NUCLEOTIDE SEQUENCE</scope>
    <source>
        <strain evidence="3">Tas13</strain>
    </source>
</reference>
<accession>A0A975K4H1</accession>